<evidence type="ECO:0000313" key="3">
    <source>
        <dbReference type="Proteomes" id="UP000463224"/>
    </source>
</evidence>
<comment type="caution">
    <text evidence="2">The sequence shown here is derived from an EMBL/GenBank/DDBJ whole genome shotgun (WGS) entry which is preliminary data.</text>
</comment>
<name>A0A844QE68_9HYPH</name>
<protein>
    <submittedName>
        <fullName evidence="2">SGNH/GDSL hydrolase family protein</fullName>
    </submittedName>
</protein>
<evidence type="ECO:0000313" key="2">
    <source>
        <dbReference type="EMBL" id="MVA96378.1"/>
    </source>
</evidence>
<dbReference type="PANTHER" id="PTHR30383:SF24">
    <property type="entry name" value="THIOESTERASE 1_PROTEASE 1_LYSOPHOSPHOLIPASE L1"/>
    <property type="match status" value="1"/>
</dbReference>
<dbReference type="RefSeq" id="WP_156711324.1">
    <property type="nucleotide sequence ID" value="NZ_WPHG01000001.1"/>
</dbReference>
<dbReference type="InterPro" id="IPR051532">
    <property type="entry name" value="Ester_Hydrolysis_Enzymes"/>
</dbReference>
<dbReference type="InterPro" id="IPR013830">
    <property type="entry name" value="SGNH_hydro"/>
</dbReference>
<dbReference type="EMBL" id="WPHG01000001">
    <property type="protein sequence ID" value="MVA96378.1"/>
    <property type="molecule type" value="Genomic_DNA"/>
</dbReference>
<dbReference type="InterPro" id="IPR036514">
    <property type="entry name" value="SGNH_hydro_sf"/>
</dbReference>
<dbReference type="CDD" id="cd01836">
    <property type="entry name" value="FeeA_FeeB_like"/>
    <property type="match status" value="1"/>
</dbReference>
<gene>
    <name evidence="2" type="ORF">GN330_03855</name>
</gene>
<dbReference type="PANTHER" id="PTHR30383">
    <property type="entry name" value="THIOESTERASE 1/PROTEASE 1/LYSOPHOSPHOLIPASE L1"/>
    <property type="match status" value="1"/>
</dbReference>
<feature type="domain" description="SGNH hydrolase-type esterase" evidence="1">
    <location>
        <begin position="52"/>
        <end position="226"/>
    </location>
</feature>
<dbReference type="SUPFAM" id="SSF52266">
    <property type="entry name" value="SGNH hydrolase"/>
    <property type="match status" value="1"/>
</dbReference>
<keyword evidence="2" id="KW-0378">Hydrolase</keyword>
<dbReference type="GO" id="GO:0004622">
    <property type="term" value="F:phosphatidylcholine lysophospholipase activity"/>
    <property type="evidence" value="ECO:0007669"/>
    <property type="project" value="TreeGrafter"/>
</dbReference>
<reference evidence="2 3" key="1">
    <citation type="submission" date="2019-12" db="EMBL/GenBank/DDBJ databases">
        <title>Nitratireductor arenosus sp. nov., Isolated from sea sand, Jeju island, South Korea.</title>
        <authorList>
            <person name="Kim W."/>
        </authorList>
    </citation>
    <scope>NUCLEOTIDE SEQUENCE [LARGE SCALE GENOMIC DNA]</scope>
    <source>
        <strain evidence="2 3">CAU 1489</strain>
    </source>
</reference>
<keyword evidence="3" id="KW-1185">Reference proteome</keyword>
<organism evidence="2 3">
    <name type="scientific">Nitratireductor arenosus</name>
    <dbReference type="NCBI Taxonomy" id="2682096"/>
    <lineage>
        <taxon>Bacteria</taxon>
        <taxon>Pseudomonadati</taxon>
        <taxon>Pseudomonadota</taxon>
        <taxon>Alphaproteobacteria</taxon>
        <taxon>Hyphomicrobiales</taxon>
        <taxon>Phyllobacteriaceae</taxon>
        <taxon>Nitratireductor</taxon>
    </lineage>
</organism>
<dbReference type="Gene3D" id="3.40.50.1110">
    <property type="entry name" value="SGNH hydrolase"/>
    <property type="match status" value="1"/>
</dbReference>
<evidence type="ECO:0000259" key="1">
    <source>
        <dbReference type="Pfam" id="PF13472"/>
    </source>
</evidence>
<proteinExistence type="predicted"/>
<dbReference type="Pfam" id="PF13472">
    <property type="entry name" value="Lipase_GDSL_2"/>
    <property type="match status" value="1"/>
</dbReference>
<sequence length="261" mass="28225">MSRLLPLLSWLAFPIYVWQGLAVRRRTERLTPPEGPMLHTLAGRGEPVRLLVLGDSSAASVGIDDSEKGLAARLAHALNRDTGRPVAWRAAGFNSATSGQLRDHVVPNLAPEPWTHIVLSVGTNDTKNFHSVLRFKKEFGGLLYAVKAKWPLARIVWSPVIDMTLVPALPALLGRILEIRANAINRVGTELCLERGAVPAAPLPVVDPSAGFSRDGFHASVAGYQAWADHLLPLIALTEAEVAASAAVAQRDGERDRGQRQ</sequence>
<dbReference type="Proteomes" id="UP000463224">
    <property type="component" value="Unassembled WGS sequence"/>
</dbReference>
<accession>A0A844QE68</accession>
<dbReference type="AlphaFoldDB" id="A0A844QE68"/>